<evidence type="ECO:0000313" key="2">
    <source>
        <dbReference type="EMBL" id="KAJ5321378.1"/>
    </source>
</evidence>
<reference evidence="2" key="1">
    <citation type="submission" date="2022-12" db="EMBL/GenBank/DDBJ databases">
        <authorList>
            <person name="Petersen C."/>
        </authorList>
    </citation>
    <scope>NUCLEOTIDE SEQUENCE</scope>
    <source>
        <strain evidence="2">IBT 21472</strain>
    </source>
</reference>
<dbReference type="AlphaFoldDB" id="A0A9W9Q269"/>
<organism evidence="2 3">
    <name type="scientific">Penicillium atrosanguineum</name>
    <dbReference type="NCBI Taxonomy" id="1132637"/>
    <lineage>
        <taxon>Eukaryota</taxon>
        <taxon>Fungi</taxon>
        <taxon>Dikarya</taxon>
        <taxon>Ascomycota</taxon>
        <taxon>Pezizomycotina</taxon>
        <taxon>Eurotiomycetes</taxon>
        <taxon>Eurotiomycetidae</taxon>
        <taxon>Eurotiales</taxon>
        <taxon>Aspergillaceae</taxon>
        <taxon>Penicillium</taxon>
    </lineage>
</organism>
<sequence length="116" mass="13273">MDEKLRTDPPGYVQEVDSSLPTKPQARGPYDAAVSFEEYHFYANKTREEQLTLEVPHWNPLQLFQKKSQLDAQDNLPVTTLTEADFRNPEKRLQITDEEWANASRAFRSASAGACE</sequence>
<comment type="caution">
    <text evidence="2">The sequence shown here is derived from an EMBL/GenBank/DDBJ whole genome shotgun (WGS) entry which is preliminary data.</text>
</comment>
<gene>
    <name evidence="2" type="ORF">N7476_004380</name>
</gene>
<evidence type="ECO:0000313" key="3">
    <source>
        <dbReference type="Proteomes" id="UP001147746"/>
    </source>
</evidence>
<accession>A0A9W9Q269</accession>
<proteinExistence type="predicted"/>
<dbReference type="EMBL" id="JAPZBO010000003">
    <property type="protein sequence ID" value="KAJ5321378.1"/>
    <property type="molecule type" value="Genomic_DNA"/>
</dbReference>
<name>A0A9W9Q269_9EURO</name>
<protein>
    <submittedName>
        <fullName evidence="2">Uncharacterized protein</fullName>
    </submittedName>
</protein>
<feature type="region of interest" description="Disordered" evidence="1">
    <location>
        <begin position="1"/>
        <end position="28"/>
    </location>
</feature>
<reference evidence="2" key="2">
    <citation type="journal article" date="2023" name="IMA Fungus">
        <title>Comparative genomic study of the Penicillium genus elucidates a diverse pangenome and 15 lateral gene transfer events.</title>
        <authorList>
            <person name="Petersen C."/>
            <person name="Sorensen T."/>
            <person name="Nielsen M.R."/>
            <person name="Sondergaard T.E."/>
            <person name="Sorensen J.L."/>
            <person name="Fitzpatrick D.A."/>
            <person name="Frisvad J.C."/>
            <person name="Nielsen K.L."/>
        </authorList>
    </citation>
    <scope>NUCLEOTIDE SEQUENCE</scope>
    <source>
        <strain evidence="2">IBT 21472</strain>
    </source>
</reference>
<evidence type="ECO:0000256" key="1">
    <source>
        <dbReference type="SAM" id="MobiDB-lite"/>
    </source>
</evidence>
<keyword evidence="3" id="KW-1185">Reference proteome</keyword>
<dbReference type="Proteomes" id="UP001147746">
    <property type="component" value="Unassembled WGS sequence"/>
</dbReference>